<feature type="transmembrane region" description="Helical" evidence="2">
    <location>
        <begin position="242"/>
        <end position="262"/>
    </location>
</feature>
<keyword evidence="3" id="KW-0732">Signal</keyword>
<evidence type="ECO:0000313" key="5">
    <source>
        <dbReference type="Proteomes" id="UP000284706"/>
    </source>
</evidence>
<keyword evidence="2" id="KW-0472">Membrane</keyword>
<keyword evidence="5" id="KW-1185">Reference proteome</keyword>
<feature type="chain" id="PRO_5019010315" description="Mid2 domain-containing protein" evidence="3">
    <location>
        <begin position="33"/>
        <end position="463"/>
    </location>
</feature>
<feature type="compositionally biased region" description="Polar residues" evidence="1">
    <location>
        <begin position="320"/>
        <end position="340"/>
    </location>
</feature>
<name>A0A409YW88_9AGAR</name>
<dbReference type="EMBL" id="NHYE01000149">
    <property type="protein sequence ID" value="PPR07252.1"/>
    <property type="molecule type" value="Genomic_DNA"/>
</dbReference>
<keyword evidence="2" id="KW-1133">Transmembrane helix</keyword>
<evidence type="ECO:0000256" key="2">
    <source>
        <dbReference type="SAM" id="Phobius"/>
    </source>
</evidence>
<accession>A0A409YW88</accession>
<feature type="compositionally biased region" description="Basic and acidic residues" evidence="1">
    <location>
        <begin position="296"/>
        <end position="309"/>
    </location>
</feature>
<feature type="compositionally biased region" description="Low complexity" evidence="1">
    <location>
        <begin position="344"/>
        <end position="364"/>
    </location>
</feature>
<dbReference type="AlphaFoldDB" id="A0A409YW88"/>
<comment type="caution">
    <text evidence="4">The sequence shown here is derived from an EMBL/GenBank/DDBJ whole genome shotgun (WGS) entry which is preliminary data.</text>
</comment>
<evidence type="ECO:0000256" key="1">
    <source>
        <dbReference type="SAM" id="MobiDB-lite"/>
    </source>
</evidence>
<feature type="signal peptide" evidence="3">
    <location>
        <begin position="1"/>
        <end position="32"/>
    </location>
</feature>
<evidence type="ECO:0008006" key="6">
    <source>
        <dbReference type="Google" id="ProtNLM"/>
    </source>
</evidence>
<protein>
    <recommendedName>
        <fullName evidence="6">Mid2 domain-containing protein</fullName>
    </recommendedName>
</protein>
<dbReference type="OrthoDB" id="3234968at2759"/>
<dbReference type="InParanoid" id="A0A409YW88"/>
<feature type="region of interest" description="Disordered" evidence="1">
    <location>
        <begin position="407"/>
        <end position="463"/>
    </location>
</feature>
<reference evidence="4 5" key="1">
    <citation type="journal article" date="2018" name="Evol. Lett.">
        <title>Horizontal gene cluster transfer increased hallucinogenic mushroom diversity.</title>
        <authorList>
            <person name="Reynolds H.T."/>
            <person name="Vijayakumar V."/>
            <person name="Gluck-Thaler E."/>
            <person name="Korotkin H.B."/>
            <person name="Matheny P.B."/>
            <person name="Slot J.C."/>
        </authorList>
    </citation>
    <scope>NUCLEOTIDE SEQUENCE [LARGE SCALE GENOMIC DNA]</scope>
    <source>
        <strain evidence="4 5">SRW20</strain>
    </source>
</reference>
<organism evidence="4 5">
    <name type="scientific">Gymnopilus dilepis</name>
    <dbReference type="NCBI Taxonomy" id="231916"/>
    <lineage>
        <taxon>Eukaryota</taxon>
        <taxon>Fungi</taxon>
        <taxon>Dikarya</taxon>
        <taxon>Basidiomycota</taxon>
        <taxon>Agaricomycotina</taxon>
        <taxon>Agaricomycetes</taxon>
        <taxon>Agaricomycetidae</taxon>
        <taxon>Agaricales</taxon>
        <taxon>Agaricineae</taxon>
        <taxon>Hymenogastraceae</taxon>
        <taxon>Gymnopilus</taxon>
    </lineage>
</organism>
<evidence type="ECO:0000313" key="4">
    <source>
        <dbReference type="EMBL" id="PPR07252.1"/>
    </source>
</evidence>
<evidence type="ECO:0000256" key="3">
    <source>
        <dbReference type="SAM" id="SignalP"/>
    </source>
</evidence>
<feature type="compositionally biased region" description="Low complexity" evidence="1">
    <location>
        <begin position="187"/>
        <end position="199"/>
    </location>
</feature>
<feature type="region of interest" description="Disordered" evidence="1">
    <location>
        <begin position="210"/>
        <end position="229"/>
    </location>
</feature>
<dbReference type="Proteomes" id="UP000284706">
    <property type="component" value="Unassembled WGS sequence"/>
</dbReference>
<feature type="compositionally biased region" description="Polar residues" evidence="1">
    <location>
        <begin position="365"/>
        <end position="379"/>
    </location>
</feature>
<dbReference type="STRING" id="231916.A0A409YW88"/>
<feature type="region of interest" description="Disordered" evidence="1">
    <location>
        <begin position="172"/>
        <end position="199"/>
    </location>
</feature>
<proteinExistence type="predicted"/>
<gene>
    <name evidence="4" type="ORF">CVT26_012510</name>
</gene>
<feature type="region of interest" description="Disordered" evidence="1">
    <location>
        <begin position="271"/>
        <end position="390"/>
    </location>
</feature>
<keyword evidence="2" id="KW-0812">Transmembrane</keyword>
<feature type="compositionally biased region" description="Low complexity" evidence="1">
    <location>
        <begin position="407"/>
        <end position="432"/>
    </location>
</feature>
<sequence>MPIQVFFRTSSRSLILFIILLGSLFITHPVNALKNVTVDDQDPRIIYSPNTSWTFIDGPDLDAGGSHMLAEDDPGATATITFTFYFMSTLWPYQVRDNLVIDDGEPVLVDLQDYSRPDVGQGTGTVASSVVAWYEGTESLEHTIVVSVPPGVKYSVVDMFIFTVDDSDPTNTISDSGATNAPGPGFSTSPPATAGTSTPTSTAIEFTTATHGTASPTPSDGDSASRNTPTVLATSKTRTLRIALGVIIPLLVLLLLAALWCFCRRRHRSRGSDASSTLAPVLLPPSVRDPGDGLDNEERSNNGSEDGRSLHPANAVDGLASNSHNVIAGTGTTDRSQNWDGSSRRGSSTYYSPSSSRPLSQTLLNQQPTGTSSIYSVPTRQRGDGLASTPHIVVANPPSYQGAYYGSSMASSSGTMTASSGPAQAAAAPPSSYRKPSKKVEETTVTHSIFGGDEETYNESSKG</sequence>